<comment type="caution">
    <text evidence="8">Lacks conserved residue(s) required for the propagation of feature annotation.</text>
</comment>
<comment type="catalytic activity">
    <reaction evidence="7 8">
        <text>(2S,6S)-2,6-diaminopimelate = meso-2,6-diaminopimelate</text>
        <dbReference type="Rhea" id="RHEA:15393"/>
        <dbReference type="ChEBI" id="CHEBI:57609"/>
        <dbReference type="ChEBI" id="CHEBI:57791"/>
        <dbReference type="EC" id="5.1.1.7"/>
    </reaction>
</comment>
<evidence type="ECO:0000256" key="4">
    <source>
        <dbReference type="ARBA" id="ARBA00022605"/>
    </source>
</evidence>
<dbReference type="Gene3D" id="3.10.310.10">
    <property type="entry name" value="Diaminopimelate Epimerase, Chain A, domain 1"/>
    <property type="match status" value="2"/>
</dbReference>
<evidence type="ECO:0000313" key="10">
    <source>
        <dbReference type="EMBL" id="SDA54441.1"/>
    </source>
</evidence>
<evidence type="ECO:0000256" key="7">
    <source>
        <dbReference type="ARBA" id="ARBA00051712"/>
    </source>
</evidence>
<dbReference type="Pfam" id="PF01678">
    <property type="entry name" value="DAP_epimerase"/>
    <property type="match status" value="2"/>
</dbReference>
<dbReference type="GO" id="GO:0008837">
    <property type="term" value="F:diaminopimelate epimerase activity"/>
    <property type="evidence" value="ECO:0007669"/>
    <property type="project" value="UniProtKB-UniRule"/>
</dbReference>
<feature type="binding site" evidence="8">
    <location>
        <position position="63"/>
    </location>
    <ligand>
        <name>substrate</name>
    </ligand>
</feature>
<dbReference type="HAMAP" id="MF_00197">
    <property type="entry name" value="DAP_epimerase"/>
    <property type="match status" value="1"/>
</dbReference>
<proteinExistence type="inferred from homology"/>
<feature type="active site" description="Proton acceptor" evidence="8">
    <location>
        <position position="220"/>
    </location>
</feature>
<comment type="function">
    <text evidence="8">Catalyzes the stereoinversion of LL-2,6-diaminopimelate (L,L-DAP) to meso-diaminopimelate (meso-DAP), a precursor of L-lysine and an essential component of the bacterial peptidoglycan.</text>
</comment>
<comment type="pathway">
    <text evidence="1 8">Amino-acid biosynthesis; L-lysine biosynthesis via DAP pathway; DL-2,6-diaminopimelate from LL-2,6-diaminopimelate: step 1/1.</text>
</comment>
<accession>A0A1G5W8K5</accession>
<evidence type="ECO:0000256" key="1">
    <source>
        <dbReference type="ARBA" id="ARBA00005196"/>
    </source>
</evidence>
<dbReference type="EMBL" id="FMXA01000015">
    <property type="protein sequence ID" value="SDA54441.1"/>
    <property type="molecule type" value="Genomic_DNA"/>
</dbReference>
<comment type="similarity">
    <text evidence="2 8">Belongs to the diaminopimelate epimerase family.</text>
</comment>
<dbReference type="Proteomes" id="UP000199689">
    <property type="component" value="Unassembled WGS sequence"/>
</dbReference>
<evidence type="ECO:0000256" key="2">
    <source>
        <dbReference type="ARBA" id="ARBA00010219"/>
    </source>
</evidence>
<dbReference type="STRING" id="209880.SAMN02910343_01216"/>
<dbReference type="PROSITE" id="PS01326">
    <property type="entry name" value="DAP_EPIMERASE"/>
    <property type="match status" value="1"/>
</dbReference>
<dbReference type="InterPro" id="IPR001653">
    <property type="entry name" value="DAP_epimerase_DapF"/>
</dbReference>
<name>A0A1G5W8K5_9FIRM</name>
<comment type="subunit">
    <text evidence="8">Homodimer.</text>
</comment>
<reference evidence="10 11" key="1">
    <citation type="submission" date="2016-10" db="EMBL/GenBank/DDBJ databases">
        <authorList>
            <person name="de Groot N.N."/>
        </authorList>
    </citation>
    <scope>NUCLEOTIDE SEQUENCE [LARGE SCALE GENOMIC DNA]</scope>
    <source>
        <strain evidence="10 11">DSM 15230</strain>
    </source>
</reference>
<evidence type="ECO:0000256" key="3">
    <source>
        <dbReference type="ARBA" id="ARBA00013080"/>
    </source>
</evidence>
<gene>
    <name evidence="8" type="primary">dapF</name>
    <name evidence="10" type="ORF">SAMN02910343_01216</name>
</gene>
<organism evidence="10 11">
    <name type="scientific">Allisonella histaminiformans</name>
    <dbReference type="NCBI Taxonomy" id="209880"/>
    <lineage>
        <taxon>Bacteria</taxon>
        <taxon>Bacillati</taxon>
        <taxon>Bacillota</taxon>
        <taxon>Negativicutes</taxon>
        <taxon>Veillonellales</taxon>
        <taxon>Veillonellaceae</taxon>
        <taxon>Allisonella</taxon>
    </lineage>
</organism>
<dbReference type="UniPathway" id="UPA00034">
    <property type="reaction ID" value="UER00025"/>
</dbReference>
<keyword evidence="5 8" id="KW-0457">Lysine biosynthesis</keyword>
<feature type="active site" evidence="9">
    <location>
        <position position="72"/>
    </location>
</feature>
<dbReference type="NCBIfam" id="TIGR00652">
    <property type="entry name" value="DapF"/>
    <property type="match status" value="1"/>
</dbReference>
<dbReference type="PANTHER" id="PTHR31689">
    <property type="entry name" value="DIAMINOPIMELATE EPIMERASE, CHLOROPLASTIC"/>
    <property type="match status" value="1"/>
</dbReference>
<keyword evidence="8" id="KW-0963">Cytoplasm</keyword>
<dbReference type="PANTHER" id="PTHR31689:SF0">
    <property type="entry name" value="DIAMINOPIMELATE EPIMERASE"/>
    <property type="match status" value="1"/>
</dbReference>
<feature type="binding site" evidence="8">
    <location>
        <begin position="221"/>
        <end position="222"/>
    </location>
    <ligand>
        <name>substrate</name>
    </ligand>
</feature>
<evidence type="ECO:0000256" key="6">
    <source>
        <dbReference type="ARBA" id="ARBA00023235"/>
    </source>
</evidence>
<evidence type="ECO:0000256" key="5">
    <source>
        <dbReference type="ARBA" id="ARBA00023154"/>
    </source>
</evidence>
<protein>
    <recommendedName>
        <fullName evidence="3 8">Diaminopimelate epimerase</fullName>
        <shortName evidence="8">DAP epimerase</shortName>
        <ecNumber evidence="3 8">5.1.1.7</ecNumber>
    </recommendedName>
    <alternativeName>
        <fullName evidence="8">PLP-independent amino acid racemase</fullName>
    </alternativeName>
</protein>
<keyword evidence="4 8" id="KW-0028">Amino-acid biosynthesis</keyword>
<evidence type="ECO:0000256" key="9">
    <source>
        <dbReference type="PROSITE-ProRule" id="PRU10125"/>
    </source>
</evidence>
<keyword evidence="11" id="KW-1185">Reference proteome</keyword>
<dbReference type="InterPro" id="IPR018510">
    <property type="entry name" value="DAP_epimerase_AS"/>
</dbReference>
<keyword evidence="6 8" id="KW-0413">Isomerase</keyword>
<feature type="binding site" evidence="8">
    <location>
        <position position="193"/>
    </location>
    <ligand>
        <name>substrate</name>
    </ligand>
</feature>
<dbReference type="GO" id="GO:0005829">
    <property type="term" value="C:cytosol"/>
    <property type="evidence" value="ECO:0007669"/>
    <property type="project" value="TreeGrafter"/>
</dbReference>
<comment type="subcellular location">
    <subcellularLocation>
        <location evidence="8">Cytoplasm</location>
    </subcellularLocation>
</comment>
<dbReference type="GeneID" id="87756229"/>
<sequence length="280" mass="30682">MHFTKWNGCGNDFVFINAMHMDDLKPVLDKCERICDRHFGIGADGIIFVLPSQKADLRMRIFNADGSEAEMCGNGIRCFARWAYELGLVSTRRFSVETGAGILYPEILDDHRVRVDMGAPHLEAAVVPTTGFSGNPVVSEELVSSTGSHYKVTCVSMGNPHCVIFTDNVPDDEFLKKEGSAIEKDVHFPRKTNVEFVHPLGNNRFRMRVWERGTGITMACGTGCCATAVAAILNGLAKDEAYIDVDGGTLHISWKGGDSHVFMTGPAAMAFEGDFTPELI</sequence>
<feature type="binding site" evidence="8">
    <location>
        <begin position="211"/>
        <end position="212"/>
    </location>
    <ligand>
        <name>substrate</name>
    </ligand>
</feature>
<evidence type="ECO:0000256" key="8">
    <source>
        <dbReference type="HAMAP-Rule" id="MF_00197"/>
    </source>
</evidence>
<dbReference type="GO" id="GO:0009089">
    <property type="term" value="P:lysine biosynthetic process via diaminopimelate"/>
    <property type="evidence" value="ECO:0007669"/>
    <property type="project" value="UniProtKB-UniRule"/>
</dbReference>
<dbReference type="AlphaFoldDB" id="A0A1G5W8K5"/>
<feature type="site" description="Could be important to modulate the pK values of the two catalytic cysteine residues" evidence="8">
    <location>
        <position position="161"/>
    </location>
</feature>
<feature type="binding site" evidence="8">
    <location>
        <position position="159"/>
    </location>
    <ligand>
        <name>substrate</name>
    </ligand>
</feature>
<feature type="binding site" evidence="8">
    <location>
        <begin position="73"/>
        <end position="74"/>
    </location>
    <ligand>
        <name>substrate</name>
    </ligand>
</feature>
<feature type="site" description="Could be important to modulate the pK values of the two catalytic cysteine residues" evidence="8">
    <location>
        <position position="211"/>
    </location>
</feature>
<dbReference type="RefSeq" id="WP_200779844.1">
    <property type="nucleotide sequence ID" value="NZ_FMXA01000015.1"/>
</dbReference>
<evidence type="ECO:0000313" key="11">
    <source>
        <dbReference type="Proteomes" id="UP000199689"/>
    </source>
</evidence>
<feature type="active site" description="Proton donor" evidence="8">
    <location>
        <position position="72"/>
    </location>
</feature>
<dbReference type="SUPFAM" id="SSF54506">
    <property type="entry name" value="Diaminopimelate epimerase-like"/>
    <property type="match status" value="2"/>
</dbReference>
<feature type="binding site" evidence="8">
    <location>
        <position position="11"/>
    </location>
    <ligand>
        <name>substrate</name>
    </ligand>
</feature>
<dbReference type="EC" id="5.1.1.7" evidence="3 8"/>